<keyword evidence="1" id="KW-0472">Membrane</keyword>
<dbReference type="Proteomes" id="UP000008062">
    <property type="component" value="Chromosome 1"/>
</dbReference>
<keyword evidence="1" id="KW-0812">Transmembrane</keyword>
<dbReference type="KEGG" id="ztr:MYCGRDRAFT_102552"/>
<accession>F9WY38</accession>
<gene>
    <name evidence="2" type="ORF">MYCGRDRAFT_102552</name>
</gene>
<dbReference type="InParanoid" id="F9WY38"/>
<dbReference type="RefSeq" id="XP_003857282.1">
    <property type="nucleotide sequence ID" value="XM_003857234.1"/>
</dbReference>
<evidence type="ECO:0000313" key="3">
    <source>
        <dbReference type="Proteomes" id="UP000008062"/>
    </source>
</evidence>
<dbReference type="AlphaFoldDB" id="F9WY38"/>
<feature type="transmembrane region" description="Helical" evidence="1">
    <location>
        <begin position="47"/>
        <end position="71"/>
    </location>
</feature>
<dbReference type="HOGENOM" id="CLU_1939762_0_0_1"/>
<keyword evidence="1" id="KW-1133">Transmembrane helix</keyword>
<keyword evidence="3" id="KW-1185">Reference proteome</keyword>
<evidence type="ECO:0000256" key="1">
    <source>
        <dbReference type="SAM" id="Phobius"/>
    </source>
</evidence>
<reference evidence="2 3" key="1">
    <citation type="journal article" date="2011" name="PLoS Genet.">
        <title>Finished genome of the fungal wheat pathogen Mycosphaerella graminicola reveals dispensome structure, chromosome plasticity, and stealth pathogenesis.</title>
        <authorList>
            <person name="Goodwin S.B."/>
            <person name="Ben M'barek S."/>
            <person name="Dhillon B."/>
            <person name="Wittenberg A.H.J."/>
            <person name="Crane C.F."/>
            <person name="Hane J.K."/>
            <person name="Foster A.J."/>
            <person name="Van der Lee T.A.J."/>
            <person name="Grimwood J."/>
            <person name="Aerts A."/>
            <person name="Antoniw J."/>
            <person name="Bailey A."/>
            <person name="Bluhm B."/>
            <person name="Bowler J."/>
            <person name="Bristow J."/>
            <person name="van der Burgt A."/>
            <person name="Canto-Canche B."/>
            <person name="Churchill A.C.L."/>
            <person name="Conde-Ferraez L."/>
            <person name="Cools H.J."/>
            <person name="Coutinho P.M."/>
            <person name="Csukai M."/>
            <person name="Dehal P."/>
            <person name="De Wit P."/>
            <person name="Donzelli B."/>
            <person name="van de Geest H.C."/>
            <person name="van Ham R.C.H.J."/>
            <person name="Hammond-Kosack K.E."/>
            <person name="Henrissat B."/>
            <person name="Kilian A."/>
            <person name="Kobayashi A.K."/>
            <person name="Koopmann E."/>
            <person name="Kourmpetis Y."/>
            <person name="Kuzniar A."/>
            <person name="Lindquist E."/>
            <person name="Lombard V."/>
            <person name="Maliepaard C."/>
            <person name="Martins N."/>
            <person name="Mehrabi R."/>
            <person name="Nap J.P.H."/>
            <person name="Ponomarenko A."/>
            <person name="Rudd J.J."/>
            <person name="Salamov A."/>
            <person name="Schmutz J."/>
            <person name="Schouten H.J."/>
            <person name="Shapiro H."/>
            <person name="Stergiopoulos I."/>
            <person name="Torriani S.F.F."/>
            <person name="Tu H."/>
            <person name="de Vries R.P."/>
            <person name="Waalwijk C."/>
            <person name="Ware S.B."/>
            <person name="Wiebenga A."/>
            <person name="Zwiers L.-H."/>
            <person name="Oliver R.P."/>
            <person name="Grigoriev I.V."/>
            <person name="Kema G.H.J."/>
        </authorList>
    </citation>
    <scope>NUCLEOTIDE SEQUENCE [LARGE SCALE GENOMIC DNA]</scope>
    <source>
        <strain evidence="3">CBS 115943 / IPO323</strain>
    </source>
</reference>
<name>F9WY38_ZYMTI</name>
<dbReference type="GeneID" id="13402853"/>
<proteinExistence type="predicted"/>
<sequence>MLSTFPRNASPTTLPRSDLVIPAVLFLDSILVDLNPLSASWVYPHGLLIRAAAWAILGGVLTIKVGVQGLLDVKNAKRRTAWLVAGLLVLAQVCERSVEDHGGREILLAQVRDADTLATHWTSTADGESA</sequence>
<dbReference type="EMBL" id="CM001196">
    <property type="protein sequence ID" value="EGP92258.1"/>
    <property type="molecule type" value="Genomic_DNA"/>
</dbReference>
<evidence type="ECO:0000313" key="2">
    <source>
        <dbReference type="EMBL" id="EGP92258.1"/>
    </source>
</evidence>
<organism evidence="2 3">
    <name type="scientific">Zymoseptoria tritici (strain CBS 115943 / IPO323)</name>
    <name type="common">Speckled leaf blotch fungus</name>
    <name type="synonym">Septoria tritici</name>
    <dbReference type="NCBI Taxonomy" id="336722"/>
    <lineage>
        <taxon>Eukaryota</taxon>
        <taxon>Fungi</taxon>
        <taxon>Dikarya</taxon>
        <taxon>Ascomycota</taxon>
        <taxon>Pezizomycotina</taxon>
        <taxon>Dothideomycetes</taxon>
        <taxon>Dothideomycetidae</taxon>
        <taxon>Mycosphaerellales</taxon>
        <taxon>Mycosphaerellaceae</taxon>
        <taxon>Zymoseptoria</taxon>
    </lineage>
</organism>
<protein>
    <submittedName>
        <fullName evidence="2">Uncharacterized protein</fullName>
    </submittedName>
</protein>